<dbReference type="InterPro" id="IPR035681">
    <property type="entry name" value="ComA-like_MBL"/>
</dbReference>
<reference evidence="4 5" key="1">
    <citation type="journal article" date="2017" name="Genome Announc.">
        <title>Draft Genome Sequence of Romboutsia maritimum sp. nov. Strain CCRI-22766(T), Isolated from Coastal Estuarine Mud.</title>
        <authorList>
            <person name="Maheux A.F."/>
            <person name="Boudreau D.K."/>
            <person name="Berube E."/>
            <person name="Boissinot M."/>
            <person name="Raymond F."/>
            <person name="Brodeur S."/>
            <person name="Corbeil J."/>
            <person name="Brightwell G."/>
            <person name="Broda D."/>
            <person name="Omar R.F."/>
            <person name="Bergeron M.G."/>
        </authorList>
    </citation>
    <scope>NUCLEOTIDE SEQUENCE [LARGE SCALE GENOMIC DNA]</scope>
    <source>
        <strain evidence="4 5">CCRI-22766</strain>
    </source>
</reference>
<dbReference type="InterPro" id="IPR001279">
    <property type="entry name" value="Metallo-B-lactamas"/>
</dbReference>
<dbReference type="RefSeq" id="WP_095404607.1">
    <property type="nucleotide sequence ID" value="NZ_NOJZ02000008.1"/>
</dbReference>
<proteinExistence type="predicted"/>
<dbReference type="Pfam" id="PF00753">
    <property type="entry name" value="Lactamase_B"/>
    <property type="match status" value="1"/>
</dbReference>
<evidence type="ECO:0000256" key="2">
    <source>
        <dbReference type="SAM" id="SignalP"/>
    </source>
</evidence>
<dbReference type="SUPFAM" id="SSF56281">
    <property type="entry name" value="Metallo-hydrolase/oxidoreductase"/>
    <property type="match status" value="1"/>
</dbReference>
<dbReference type="AlphaFoldDB" id="A0A371ITJ6"/>
<evidence type="ECO:0000313" key="4">
    <source>
        <dbReference type="EMBL" id="RDY23800.1"/>
    </source>
</evidence>
<comment type="caution">
    <text evidence="4">The sequence shown here is derived from an EMBL/GenBank/DDBJ whole genome shotgun (WGS) entry which is preliminary data.</text>
</comment>
<feature type="region of interest" description="Disordered" evidence="1">
    <location>
        <begin position="40"/>
        <end position="67"/>
    </location>
</feature>
<feature type="compositionally biased region" description="Low complexity" evidence="1">
    <location>
        <begin position="330"/>
        <end position="346"/>
    </location>
</feature>
<dbReference type="Proteomes" id="UP000243494">
    <property type="component" value="Unassembled WGS sequence"/>
</dbReference>
<dbReference type="PANTHER" id="PTHR30619:SF7">
    <property type="entry name" value="BETA-LACTAMASE DOMAIN PROTEIN"/>
    <property type="match status" value="1"/>
</dbReference>
<keyword evidence="2" id="KW-0732">Signal</keyword>
<gene>
    <name evidence="4" type="ORF">CHF27_006670</name>
</gene>
<dbReference type="SMART" id="SM00849">
    <property type="entry name" value="Lactamase_B"/>
    <property type="match status" value="1"/>
</dbReference>
<dbReference type="InterPro" id="IPR052159">
    <property type="entry name" value="Competence_DNA_uptake"/>
</dbReference>
<dbReference type="InterPro" id="IPR036866">
    <property type="entry name" value="RibonucZ/Hydroxyglut_hydro"/>
</dbReference>
<feature type="compositionally biased region" description="Basic and acidic residues" evidence="1">
    <location>
        <begin position="320"/>
        <end position="329"/>
    </location>
</feature>
<evidence type="ECO:0000259" key="3">
    <source>
        <dbReference type="SMART" id="SM00849"/>
    </source>
</evidence>
<dbReference type="Gene3D" id="3.60.15.10">
    <property type="entry name" value="Ribonuclease Z/Hydroxyacylglutathione hydrolase-like"/>
    <property type="match status" value="1"/>
</dbReference>
<keyword evidence="5" id="KW-1185">Reference proteome</keyword>
<feature type="compositionally biased region" description="Polar residues" evidence="1">
    <location>
        <begin position="352"/>
        <end position="366"/>
    </location>
</feature>
<feature type="chain" id="PRO_5039478532" evidence="2">
    <location>
        <begin position="30"/>
        <end position="409"/>
    </location>
</feature>
<dbReference type="OrthoDB" id="9761531at2"/>
<feature type="region of interest" description="Disordered" evidence="1">
    <location>
        <begin position="320"/>
        <end position="383"/>
    </location>
</feature>
<feature type="domain" description="Metallo-beta-lactamase" evidence="3">
    <location>
        <begin position="85"/>
        <end position="272"/>
    </location>
</feature>
<protein>
    <submittedName>
        <fullName evidence="4">MBL fold metallo-hydrolase</fullName>
    </submittedName>
</protein>
<evidence type="ECO:0000256" key="1">
    <source>
        <dbReference type="SAM" id="MobiDB-lite"/>
    </source>
</evidence>
<dbReference type="CDD" id="cd07731">
    <property type="entry name" value="ComA-like_MBL-fold"/>
    <property type="match status" value="1"/>
</dbReference>
<dbReference type="PANTHER" id="PTHR30619">
    <property type="entry name" value="DNA INTERNALIZATION/COMPETENCE PROTEIN COMEC/REC2"/>
    <property type="match status" value="1"/>
</dbReference>
<organism evidence="4 5">
    <name type="scientific">Romboutsia maritimum</name>
    <dbReference type="NCBI Taxonomy" id="2020948"/>
    <lineage>
        <taxon>Bacteria</taxon>
        <taxon>Bacillati</taxon>
        <taxon>Bacillota</taxon>
        <taxon>Clostridia</taxon>
        <taxon>Peptostreptococcales</taxon>
        <taxon>Peptostreptococcaceae</taxon>
        <taxon>Romboutsia</taxon>
    </lineage>
</organism>
<name>A0A371ITJ6_9FIRM</name>
<accession>A0A371ITJ6</accession>
<feature type="signal peptide" evidence="2">
    <location>
        <begin position="1"/>
        <end position="29"/>
    </location>
</feature>
<dbReference type="GO" id="GO:0016787">
    <property type="term" value="F:hydrolase activity"/>
    <property type="evidence" value="ECO:0007669"/>
    <property type="project" value="UniProtKB-KW"/>
</dbReference>
<keyword evidence="4" id="KW-0378">Hydrolase</keyword>
<sequence length="409" mass="44387">MKKSIFRPKNFTVILAVVVFLILCTACQDKNTLEMKSKVENTQETTTTHQQKDTKQNTTKDGSGEKTANIVQTKEAELHFINTGNSDAILIKQGNKAALIDGGDNDDEGRVVSYLKDNGVSELEYVFATHPHADHIGGLDAVVNSIAVKNVYVSNGDADNKTYSDFINAMANKGLYPSVPLLNSEFELGTSTFKVLSVANEKDLNNNSIVLLYTNGKDKVLLMGDAEAEIESKINPGKVDLIKIGHHGSHSGSTLSFINKISPKYAVILVGENNKYGHPHIETMDTLKSNNIEVHRSDECGNIIFKSTGNGLAVNCKKGDYKPGKDSADSSKNSSRSYSSSKNVAVVAEPKSQPQSEEVQNTNTVYANGGKSKSNKYHSSPTAHKMEGAIPMSESEAQNKGYVPCKKCF</sequence>
<dbReference type="EMBL" id="NOJZ02000008">
    <property type="protein sequence ID" value="RDY23800.1"/>
    <property type="molecule type" value="Genomic_DNA"/>
</dbReference>
<evidence type="ECO:0000313" key="5">
    <source>
        <dbReference type="Proteomes" id="UP000243494"/>
    </source>
</evidence>